<feature type="region of interest" description="Disordered" evidence="1">
    <location>
        <begin position="747"/>
        <end position="767"/>
    </location>
</feature>
<evidence type="ECO:0000313" key="5">
    <source>
        <dbReference type="Proteomes" id="UP001189429"/>
    </source>
</evidence>
<dbReference type="Gene3D" id="3.30.428.10">
    <property type="entry name" value="HIT-like"/>
    <property type="match status" value="1"/>
</dbReference>
<feature type="domain" description="Aprataxin C2HE/C2H2/C2HC zinc finger" evidence="2">
    <location>
        <begin position="135"/>
        <end position="192"/>
    </location>
</feature>
<feature type="domain" description="Nucleoplasmin-like" evidence="3">
    <location>
        <begin position="419"/>
        <end position="508"/>
    </location>
</feature>
<dbReference type="PANTHER" id="PTHR12486">
    <property type="entry name" value="APRATAXIN-RELATED"/>
    <property type="match status" value="1"/>
</dbReference>
<dbReference type="InterPro" id="IPR041232">
    <property type="entry name" value="NPL"/>
</dbReference>
<dbReference type="Pfam" id="PF16278">
    <property type="entry name" value="zf-C2HE"/>
    <property type="match status" value="1"/>
</dbReference>
<dbReference type="Gene3D" id="2.60.120.340">
    <property type="entry name" value="Nucleoplasmin core domain"/>
    <property type="match status" value="1"/>
</dbReference>
<dbReference type="Pfam" id="PF11969">
    <property type="entry name" value="DcpS_C"/>
    <property type="match status" value="1"/>
</dbReference>
<organism evidence="4 5">
    <name type="scientific">Prorocentrum cordatum</name>
    <dbReference type="NCBI Taxonomy" id="2364126"/>
    <lineage>
        <taxon>Eukaryota</taxon>
        <taxon>Sar</taxon>
        <taxon>Alveolata</taxon>
        <taxon>Dinophyceae</taxon>
        <taxon>Prorocentrales</taxon>
        <taxon>Prorocentraceae</taxon>
        <taxon>Prorocentrum</taxon>
    </lineage>
</organism>
<reference evidence="4" key="1">
    <citation type="submission" date="2023-10" db="EMBL/GenBank/DDBJ databases">
        <authorList>
            <person name="Chen Y."/>
            <person name="Shah S."/>
            <person name="Dougan E. K."/>
            <person name="Thang M."/>
            <person name="Chan C."/>
        </authorList>
    </citation>
    <scope>NUCLEOTIDE SEQUENCE [LARGE SCALE GENOMIC DNA]</scope>
</reference>
<sequence length="767" mass="82704">MRRQGPRVREASEDALARLEGGDRGVLEHVAHCTEEFAAIYDGYPKSQVHLLAVPRLRLDGPQDLTAEHLPLLRRLAEYVAWLLRELSAQRPELTWRQGVHAMPSLRQLHVHVISQDFRSPRLKNKKHYNSFQPPFLVPLQDLVSALEGGSLLPLGLGPQAEAHLKRGLTCAGCGAAFGNRFAELKRHIDSCVPPPSAAPPVAWEQGGPDEHRAEHEAERRGTGRKRPLDPVVDLTELTETLELKMEPVVELLVRRFLRQHEEADTAAVAHMIWAVSFMSVGQAAAAGEKYHHDHFNSEINFRDIVIEVPATAGPTRRWATDAGANRGDHEAFLLPAFIPSCDCGAYPFLPPRALHPGVCRSHFDLGREEDFEEGEADFEVADPDDLLREVRARGTRAVYDMLGADLERSLRDAGRMSFWGCVVAPNQPTKVETKAGELLHLSQACLDPGTAAGASAKVLVEQGGQSYAVACLREGAQEFCALDLFLDSAEATLVVKGKATVHLTGYYHGRLRGFICLSSLYLLHAQGLSDQNVGLLANVAAALELWAGPCILGLVPTWNLRRLRRIGWAMPNFTVMTDQFGIELPLTLASPALLKRLERNADDLRGEVLQVALWRGPRRGGGAAAHGAAPRAGPAPPAGGAAGPPAGGAGSSRAAAPEGSSWASPQRCCSSPGRRNSEAAPPAAAAAAVPGPPSGPGPHFEDVMAGEWWAWSGASPCRATPPESLLPRYVTGTQLERHVTGTQLEQTLGDSWPAASPSAPFPPHTG</sequence>
<dbReference type="InterPro" id="IPR036265">
    <property type="entry name" value="HIT-like_sf"/>
</dbReference>
<dbReference type="SUPFAM" id="SSF54197">
    <property type="entry name" value="HIT-like"/>
    <property type="match status" value="1"/>
</dbReference>
<evidence type="ECO:0000259" key="3">
    <source>
        <dbReference type="Pfam" id="PF17800"/>
    </source>
</evidence>
<evidence type="ECO:0000259" key="2">
    <source>
        <dbReference type="Pfam" id="PF16278"/>
    </source>
</evidence>
<dbReference type="InterPro" id="IPR032566">
    <property type="entry name" value="Znf-C2HE"/>
</dbReference>
<feature type="compositionally biased region" description="Gly residues" evidence="1">
    <location>
        <begin position="641"/>
        <end position="651"/>
    </location>
</feature>
<dbReference type="Pfam" id="PF17800">
    <property type="entry name" value="NPL"/>
    <property type="match status" value="1"/>
</dbReference>
<feature type="region of interest" description="Disordered" evidence="1">
    <location>
        <begin position="199"/>
        <end position="228"/>
    </location>
</feature>
<evidence type="ECO:0008006" key="6">
    <source>
        <dbReference type="Google" id="ProtNLM"/>
    </source>
</evidence>
<dbReference type="Proteomes" id="UP001189429">
    <property type="component" value="Unassembled WGS sequence"/>
</dbReference>
<dbReference type="EMBL" id="CAUYUJ010014262">
    <property type="protein sequence ID" value="CAK0839018.1"/>
    <property type="molecule type" value="Genomic_DNA"/>
</dbReference>
<feature type="compositionally biased region" description="Low complexity" evidence="1">
    <location>
        <begin position="680"/>
        <end position="690"/>
    </location>
</feature>
<proteinExistence type="predicted"/>
<evidence type="ECO:0000313" key="4">
    <source>
        <dbReference type="EMBL" id="CAK0839018.1"/>
    </source>
</evidence>
<accession>A0ABN9T373</accession>
<dbReference type="PANTHER" id="PTHR12486:SF4">
    <property type="entry name" value="APRATAXIN"/>
    <property type="match status" value="1"/>
</dbReference>
<feature type="region of interest" description="Disordered" evidence="1">
    <location>
        <begin position="621"/>
        <end position="702"/>
    </location>
</feature>
<gene>
    <name evidence="4" type="ORF">PCOR1329_LOCUS34811</name>
</gene>
<evidence type="ECO:0000256" key="1">
    <source>
        <dbReference type="SAM" id="MobiDB-lite"/>
    </source>
</evidence>
<name>A0ABN9T373_9DINO</name>
<protein>
    <recommendedName>
        <fullName evidence="6">Aprataxin</fullName>
    </recommendedName>
</protein>
<keyword evidence="5" id="KW-1185">Reference proteome</keyword>
<feature type="compositionally biased region" description="Basic and acidic residues" evidence="1">
    <location>
        <begin position="209"/>
        <end position="222"/>
    </location>
</feature>
<comment type="caution">
    <text evidence="4">The sequence shown here is derived from an EMBL/GenBank/DDBJ whole genome shotgun (WGS) entry which is preliminary data.</text>
</comment>